<comment type="catalytic activity">
    <reaction evidence="12">
        <text>a pyranoside + acceptor = a pyranosid-3,4-diulose + reduced acceptor.</text>
        <dbReference type="EC" id="1.1.99.29"/>
    </reaction>
</comment>
<comment type="catalytic activity">
    <reaction evidence="11">
        <text>a pyranoside + acceptor = a pyranosid-3-ulose + reduced acceptor.</text>
        <dbReference type="EC" id="1.1.99.29"/>
    </reaction>
</comment>
<dbReference type="GO" id="GO:0033718">
    <property type="term" value="F:pyranose dehydrogenase (acceptor) activity"/>
    <property type="evidence" value="ECO:0007669"/>
    <property type="project" value="UniProtKB-EC"/>
</dbReference>
<evidence type="ECO:0000259" key="13">
    <source>
        <dbReference type="PROSITE" id="PS00624"/>
    </source>
</evidence>
<sequence length="1053" mass="117968">MWPFDDGYPEVKVKDIDDEYDFIIVGGGTAGCVLANRLSTSQDTKVLLIERGPVADAWTSRVPLLSSDFASDGSRTQKQNSTFQPGINRTVELCTGSVLGGSSRINQMIYTRGLPQEYDRMKEVGLRGWGWEDMKGLFMKSEKALSQGDIDRDVHGVDGSFDLFDPEASILKYHPTGEWCNQTSSSLHFPGFVKAVSATTSLGLPHVPDVNSPKHPVLGCGLLHFTRDASQQRHSTYHAFLPPSLARERRDRLHIATNTIVEKVNLEGGAATGVDLVERYGTKRKNVKARKEVILCAGPFGSPQLLMLSGIGPKEHLVEHGIEVVKDLPEVGKNLQDHFAVSLCYHIPMAESLLVLERRPWIFLIELVKYLLFRTGLLLAPVVQLIIFASSLLLDDRGLPLKNKTVDDKTVPDIEIMPMAYDSATFLTEKSHGTFSFLAVLLHPKSSGTVKLKSATPSAPLEIDLGYLTNPADLPPLRAAVRLCMRIRDQMLKEGYVLSEWKGASPSDESDQALDEFIRRRNRTTYHYSSTCRMAISESGDGKGGEGGVVDEELRVFGVKRLRVADSILLLLLETLSIVQAHCRQLLVVSDAYAMLSHTFQLNYNHVTNFQYSSHTMSRKGCDLTDYVAFYTSLERIISQIYDDEALSTDQLRDLASWTIRQFKSSPFNTFQFRADAALSLQLDGLMRTMLERANDCGGSAGERYVASAVVACSKSSDSTPMDMADRESTLERLRGLGLTWLTHLVFPCILHFPVLTLSVSHSMISIEEADESLFSLKLKVMHLRVVFYDTRQKLTIILPGDGFQCAITGVYDESHPQLEENMMDGYLDPACILPEVLVRFDPDEHSDSHKSATLTLRLLNHFASLQDKNLKDLSLHINNERNGIMLEKSSHDAFRQFKWCLKPTKESNVYKIKFSRRPGAMMSLRSENMLLDDTVHLVDHTSELLACLVRNERLPILSEADVCGNDLASRCEAATSLPDPHLLSIHATIFEILHSSDAGKFFDNLLRRYRNHVSIPEEVYRGDPPVRCWPEFERFAAIRDLREALEDSFDES</sequence>
<dbReference type="Proteomes" id="UP000284706">
    <property type="component" value="Unassembled WGS sequence"/>
</dbReference>
<dbReference type="Pfam" id="PF00732">
    <property type="entry name" value="GMC_oxred_N"/>
    <property type="match status" value="1"/>
</dbReference>
<dbReference type="SUPFAM" id="SSF54373">
    <property type="entry name" value="FAD-linked reductases, C-terminal domain"/>
    <property type="match status" value="1"/>
</dbReference>
<dbReference type="EC" id="1.1.99.29" evidence="5"/>
<keyword evidence="15" id="KW-1185">Reference proteome</keyword>
<dbReference type="EMBL" id="NHYE01001348">
    <property type="protein sequence ID" value="PPQ96604.1"/>
    <property type="molecule type" value="Genomic_DNA"/>
</dbReference>
<dbReference type="Gene3D" id="3.30.560.10">
    <property type="entry name" value="Glucose Oxidase, domain 3"/>
    <property type="match status" value="1"/>
</dbReference>
<comment type="caution">
    <text evidence="14">The sequence shown here is derived from an EMBL/GenBank/DDBJ whole genome shotgun (WGS) entry which is preliminary data.</text>
</comment>
<comment type="cofactor">
    <cofactor evidence="1">
        <name>FAD</name>
        <dbReference type="ChEBI" id="CHEBI:57692"/>
    </cofactor>
</comment>
<evidence type="ECO:0000256" key="11">
    <source>
        <dbReference type="ARBA" id="ARBA00034050"/>
    </source>
</evidence>
<protein>
    <recommendedName>
        <fullName evidence="5">pyranose dehydrogenase (acceptor)</fullName>
        <ecNumber evidence="5">1.1.99.29</ecNumber>
    </recommendedName>
</protein>
<reference evidence="14 15" key="1">
    <citation type="journal article" date="2018" name="Evol. Lett.">
        <title>Horizontal gene cluster transfer increased hallucinogenic mushroom diversity.</title>
        <authorList>
            <person name="Reynolds H.T."/>
            <person name="Vijayakumar V."/>
            <person name="Gluck-Thaler E."/>
            <person name="Korotkin H.B."/>
            <person name="Matheny P.B."/>
            <person name="Slot J.C."/>
        </authorList>
    </citation>
    <scope>NUCLEOTIDE SEQUENCE [LARGE SCALE GENOMIC DNA]</scope>
    <source>
        <strain evidence="14 15">SRW20</strain>
    </source>
</reference>
<evidence type="ECO:0000313" key="14">
    <source>
        <dbReference type="EMBL" id="PPQ96604.1"/>
    </source>
</evidence>
<dbReference type="PANTHER" id="PTHR11552">
    <property type="entry name" value="GLUCOSE-METHANOL-CHOLINE GMC OXIDOREDUCTASE"/>
    <property type="match status" value="1"/>
</dbReference>
<comment type="catalytic activity">
    <reaction evidence="9">
        <text>pyranose + acceptor = pyranos-2,3-diulose + reduced acceptor.</text>
        <dbReference type="EC" id="1.1.99.29"/>
    </reaction>
</comment>
<evidence type="ECO:0000256" key="9">
    <source>
        <dbReference type="ARBA" id="ARBA00034010"/>
    </source>
</evidence>
<comment type="subcellular location">
    <subcellularLocation>
        <location evidence="2">Secreted</location>
    </subcellularLocation>
</comment>
<evidence type="ECO:0000256" key="12">
    <source>
        <dbReference type="ARBA" id="ARBA00034059"/>
    </source>
</evidence>
<comment type="function">
    <text evidence="7">Catalyzes the single-oxidation or sequential double oxidation reaction of carbohydrates primarily at carbon-2 and/or carbon-3 with the concomitant reduction of the flavin. The enzyme exhibits a broad sugar substrate specificity, oxidizing different aldopyranoses to the corresponding C-1, C-2, C-3 or C-1,2, C-2,3 and C-3,4 (di)dehydro sugars with substrate-specific regioselectivity. Accepts only a narrow range of electron acceptors such as substituted benzoquinones and complexed metal ions and reacts extremely slowly with O(2) as acceptor. May play a role in the natural recycling of plant matter by oxidizing all major monosaccharides in lignocellulose and by reducing quinone compounds or reactive radical species generated during lignin depolymerization.</text>
</comment>
<dbReference type="OrthoDB" id="269227at2759"/>
<evidence type="ECO:0000256" key="1">
    <source>
        <dbReference type="ARBA" id="ARBA00001974"/>
    </source>
</evidence>
<evidence type="ECO:0000256" key="10">
    <source>
        <dbReference type="ARBA" id="ARBA00034029"/>
    </source>
</evidence>
<dbReference type="InterPro" id="IPR007867">
    <property type="entry name" value="GMC_OxRtase_C"/>
</dbReference>
<evidence type="ECO:0000256" key="6">
    <source>
        <dbReference type="ARBA" id="ARBA00022525"/>
    </source>
</evidence>
<dbReference type="AlphaFoldDB" id="A0A409Y0P5"/>
<comment type="similarity">
    <text evidence="3">Belongs to the GMC oxidoreductase family.</text>
</comment>
<dbReference type="Pfam" id="PF05199">
    <property type="entry name" value="GMC_oxred_C"/>
    <property type="match status" value="1"/>
</dbReference>
<dbReference type="SUPFAM" id="SSF51905">
    <property type="entry name" value="FAD/NAD(P)-binding domain"/>
    <property type="match status" value="1"/>
</dbReference>
<evidence type="ECO:0000256" key="5">
    <source>
        <dbReference type="ARBA" id="ARBA00013177"/>
    </source>
</evidence>
<evidence type="ECO:0000256" key="2">
    <source>
        <dbReference type="ARBA" id="ARBA00004613"/>
    </source>
</evidence>
<organism evidence="14 15">
    <name type="scientific">Gymnopilus dilepis</name>
    <dbReference type="NCBI Taxonomy" id="231916"/>
    <lineage>
        <taxon>Eukaryota</taxon>
        <taxon>Fungi</taxon>
        <taxon>Dikarya</taxon>
        <taxon>Basidiomycota</taxon>
        <taxon>Agaricomycotina</taxon>
        <taxon>Agaricomycetes</taxon>
        <taxon>Agaricomycetidae</taxon>
        <taxon>Agaricales</taxon>
        <taxon>Agaricineae</taxon>
        <taxon>Hymenogastraceae</taxon>
        <taxon>Gymnopilus</taxon>
    </lineage>
</organism>
<dbReference type="Gene3D" id="3.50.50.60">
    <property type="entry name" value="FAD/NAD(P)-binding domain"/>
    <property type="match status" value="1"/>
</dbReference>
<accession>A0A409Y0P5</accession>
<dbReference type="InParanoid" id="A0A409Y0P5"/>
<dbReference type="InterPro" id="IPR036188">
    <property type="entry name" value="FAD/NAD-bd_sf"/>
</dbReference>
<proteinExistence type="inferred from homology"/>
<dbReference type="InterPro" id="IPR000172">
    <property type="entry name" value="GMC_OxRdtase_N"/>
</dbReference>
<comment type="catalytic activity">
    <reaction evidence="8">
        <text>pyranose + acceptor = pyranos-2-ulose + reduced acceptor.</text>
        <dbReference type="EC" id="1.1.99.29"/>
    </reaction>
</comment>
<dbReference type="GO" id="GO:0050660">
    <property type="term" value="F:flavin adenine dinucleotide binding"/>
    <property type="evidence" value="ECO:0007669"/>
    <property type="project" value="InterPro"/>
</dbReference>
<name>A0A409Y0P5_9AGAR</name>
<dbReference type="STRING" id="231916.A0A409Y0P5"/>
<evidence type="ECO:0000256" key="4">
    <source>
        <dbReference type="ARBA" id="ARBA00011245"/>
    </source>
</evidence>
<keyword evidence="6" id="KW-0964">Secreted</keyword>
<comment type="subunit">
    <text evidence="4">Monomer.</text>
</comment>
<evidence type="ECO:0000313" key="15">
    <source>
        <dbReference type="Proteomes" id="UP000284706"/>
    </source>
</evidence>
<dbReference type="PROSITE" id="PS00624">
    <property type="entry name" value="GMC_OXRED_2"/>
    <property type="match status" value="1"/>
</dbReference>
<evidence type="ECO:0000256" key="7">
    <source>
        <dbReference type="ARBA" id="ARBA00024699"/>
    </source>
</evidence>
<evidence type="ECO:0000256" key="3">
    <source>
        <dbReference type="ARBA" id="ARBA00010790"/>
    </source>
</evidence>
<dbReference type="InterPro" id="IPR012132">
    <property type="entry name" value="GMC_OxRdtase"/>
</dbReference>
<dbReference type="PANTHER" id="PTHR11552:SF219">
    <property type="entry name" value="GLUCOSE-METHANOL-CHOLINE OXIDOREDUCTASE N-TERMINAL DOMAIN-CONTAINING PROTEIN"/>
    <property type="match status" value="1"/>
</dbReference>
<evidence type="ECO:0000256" key="8">
    <source>
        <dbReference type="ARBA" id="ARBA00033986"/>
    </source>
</evidence>
<dbReference type="GO" id="GO:0005576">
    <property type="term" value="C:extracellular region"/>
    <property type="evidence" value="ECO:0007669"/>
    <property type="project" value="UniProtKB-SubCell"/>
</dbReference>
<gene>
    <name evidence="14" type="ORF">CVT26_010748</name>
</gene>
<feature type="domain" description="Glucose-methanol-choline oxidoreductase N-terminal" evidence="13">
    <location>
        <begin position="298"/>
        <end position="312"/>
    </location>
</feature>
<comment type="catalytic activity">
    <reaction evidence="10">
        <text>pyranose + acceptor = pyranos-3-ulose + reduced acceptor.</text>
        <dbReference type="EC" id="1.1.99.29"/>
    </reaction>
</comment>